<dbReference type="InterPro" id="IPR050951">
    <property type="entry name" value="Retrovirus_Pol_polyprotein"/>
</dbReference>
<keyword evidence="4" id="KW-1185">Reference proteome</keyword>
<accession>A0A9Q3Q5H4</accession>
<dbReference type="InterPro" id="IPR012337">
    <property type="entry name" value="RNaseH-like_sf"/>
</dbReference>
<sequence length="373" mass="43075">MIKIQEPSRPWETVHMDWVTGLPPGGYRSYNACLGIVDRFSKTPIFLLCHKDDKPMDTALLIWNSIVSWTGIFTNIIGHRDSKFTSELWTNLHQLFGTKLSFSTAYHPQTEGMAERMIQTLEDMVRRFCAYGLEFKDCDGFSHDWFTLLPELELAYKTSIHASTNQTPAILEKGWNPKLPQDYLRKELIEIHPTAASFKGMLDKARKHAVRYMEDSFAYAKDRWDKSHATLDFKVGDLVLVSTTNFTNIKGCTNLKESFAGPFVVEVELSEELSNKHPTFPVSVINPYKYSDAEKFPLRNKVPQAIPPIELSGSKKITKVLKERKLRTNKVREYLVRYSEPACEDEWLPEKDIPEATELLRRLRHTRNNNITK</sequence>
<proteinExistence type="predicted"/>
<evidence type="ECO:0000256" key="1">
    <source>
        <dbReference type="ARBA" id="ARBA00022884"/>
    </source>
</evidence>
<protein>
    <recommendedName>
        <fullName evidence="2">Integrase catalytic domain-containing protein</fullName>
    </recommendedName>
</protein>
<dbReference type="GO" id="GO:0015074">
    <property type="term" value="P:DNA integration"/>
    <property type="evidence" value="ECO:0007669"/>
    <property type="project" value="InterPro"/>
</dbReference>
<keyword evidence="1" id="KW-0694">RNA-binding</keyword>
<dbReference type="GO" id="GO:0005634">
    <property type="term" value="C:nucleus"/>
    <property type="evidence" value="ECO:0007669"/>
    <property type="project" value="UniProtKB-ARBA"/>
</dbReference>
<dbReference type="CDD" id="cd00024">
    <property type="entry name" value="CD_CSD"/>
    <property type="match status" value="1"/>
</dbReference>
<dbReference type="PANTHER" id="PTHR37984:SF15">
    <property type="entry name" value="INTEGRASE CATALYTIC DOMAIN-CONTAINING PROTEIN"/>
    <property type="match status" value="1"/>
</dbReference>
<dbReference type="InterPro" id="IPR001584">
    <property type="entry name" value="Integrase_cat-core"/>
</dbReference>
<dbReference type="PANTHER" id="PTHR37984">
    <property type="entry name" value="PROTEIN CBG26694"/>
    <property type="match status" value="1"/>
</dbReference>
<evidence type="ECO:0000313" key="3">
    <source>
        <dbReference type="EMBL" id="MBW0586221.1"/>
    </source>
</evidence>
<evidence type="ECO:0000313" key="4">
    <source>
        <dbReference type="Proteomes" id="UP000765509"/>
    </source>
</evidence>
<dbReference type="GO" id="GO:0003723">
    <property type="term" value="F:RNA binding"/>
    <property type="evidence" value="ECO:0007669"/>
    <property type="project" value="UniProtKB-KW"/>
</dbReference>
<reference evidence="3" key="1">
    <citation type="submission" date="2021-03" db="EMBL/GenBank/DDBJ databases">
        <title>Draft genome sequence of rust myrtle Austropuccinia psidii MF-1, a brazilian biotype.</title>
        <authorList>
            <person name="Quecine M.C."/>
            <person name="Pachon D.M.R."/>
            <person name="Bonatelli M.L."/>
            <person name="Correr F.H."/>
            <person name="Franceschini L.M."/>
            <person name="Leite T.F."/>
            <person name="Margarido G.R.A."/>
            <person name="Almeida C.A."/>
            <person name="Ferrarezi J.A."/>
            <person name="Labate C.A."/>
        </authorList>
    </citation>
    <scope>NUCLEOTIDE SEQUENCE</scope>
    <source>
        <strain evidence="3">MF-1</strain>
    </source>
</reference>
<dbReference type="OrthoDB" id="3158924at2759"/>
<dbReference type="EMBL" id="AVOT02123277">
    <property type="protein sequence ID" value="MBW0586221.1"/>
    <property type="molecule type" value="Genomic_DNA"/>
</dbReference>
<dbReference type="Proteomes" id="UP000765509">
    <property type="component" value="Unassembled WGS sequence"/>
</dbReference>
<dbReference type="AlphaFoldDB" id="A0A9Q3Q5H4"/>
<name>A0A9Q3Q5H4_9BASI</name>
<dbReference type="PROSITE" id="PS50994">
    <property type="entry name" value="INTEGRASE"/>
    <property type="match status" value="1"/>
</dbReference>
<dbReference type="InterPro" id="IPR036397">
    <property type="entry name" value="RNaseH_sf"/>
</dbReference>
<feature type="domain" description="Integrase catalytic" evidence="2">
    <location>
        <begin position="6"/>
        <end position="176"/>
    </location>
</feature>
<comment type="caution">
    <text evidence="3">The sequence shown here is derived from an EMBL/GenBank/DDBJ whole genome shotgun (WGS) entry which is preliminary data.</text>
</comment>
<dbReference type="SUPFAM" id="SSF53098">
    <property type="entry name" value="Ribonuclease H-like"/>
    <property type="match status" value="1"/>
</dbReference>
<gene>
    <name evidence="3" type="ORF">O181_125936</name>
</gene>
<dbReference type="Gene3D" id="3.30.420.10">
    <property type="entry name" value="Ribonuclease H-like superfamily/Ribonuclease H"/>
    <property type="match status" value="1"/>
</dbReference>
<organism evidence="3 4">
    <name type="scientific">Austropuccinia psidii MF-1</name>
    <dbReference type="NCBI Taxonomy" id="1389203"/>
    <lineage>
        <taxon>Eukaryota</taxon>
        <taxon>Fungi</taxon>
        <taxon>Dikarya</taxon>
        <taxon>Basidiomycota</taxon>
        <taxon>Pucciniomycotina</taxon>
        <taxon>Pucciniomycetes</taxon>
        <taxon>Pucciniales</taxon>
        <taxon>Sphaerophragmiaceae</taxon>
        <taxon>Austropuccinia</taxon>
    </lineage>
</organism>
<evidence type="ECO:0000259" key="2">
    <source>
        <dbReference type="PROSITE" id="PS50994"/>
    </source>
</evidence>